<dbReference type="AlphaFoldDB" id="A0A504YDB3"/>
<dbReference type="OrthoDB" id="5984008at2759"/>
<evidence type="ECO:0000256" key="14">
    <source>
        <dbReference type="ARBA" id="ARBA00023303"/>
    </source>
</evidence>
<dbReference type="FunFam" id="3.40.190.10:FF:000010">
    <property type="entry name" value="glutamate receptor ionotropic, NMDA 1 isoform X1"/>
    <property type="match status" value="1"/>
</dbReference>
<gene>
    <name evidence="22" type="ORF">FGIG_01120</name>
</gene>
<organism evidence="22 23">
    <name type="scientific">Fasciola gigantica</name>
    <name type="common">Giant liver fluke</name>
    <dbReference type="NCBI Taxonomy" id="46835"/>
    <lineage>
        <taxon>Eukaryota</taxon>
        <taxon>Metazoa</taxon>
        <taxon>Spiralia</taxon>
        <taxon>Lophotrochozoa</taxon>
        <taxon>Platyhelminthes</taxon>
        <taxon>Trematoda</taxon>
        <taxon>Digenea</taxon>
        <taxon>Plagiorchiida</taxon>
        <taxon>Echinostomata</taxon>
        <taxon>Echinostomatoidea</taxon>
        <taxon>Fasciolidae</taxon>
        <taxon>Fasciola</taxon>
    </lineage>
</organism>
<dbReference type="Proteomes" id="UP000316759">
    <property type="component" value="Unassembled WGS sequence"/>
</dbReference>
<dbReference type="InterPro" id="IPR019594">
    <property type="entry name" value="Glu/Gly-bd"/>
</dbReference>
<evidence type="ECO:0000256" key="2">
    <source>
        <dbReference type="ARBA" id="ARBA00022448"/>
    </source>
</evidence>
<sequence>ITRQIVINTDEEIAARTRDFVSLLRPVRDEQTRAIFVFLRRSFAEHVFAAARKLGMLEAEWAWIVTEPALQASNIPQGVIGVRLLQSGELDHVNDAIRVATSGILSMARAFPKQISVLRSVKTCTEDPLEIQSEPSDGGQTYRWNQYAQHLYEHMLRVNLPDGRTGQVEFDRKGDRVRPVYEIVNAQLLDPQGALFTQPLDKALEFKRPDLVSVGRYGVPQPTPLEWTSDIPYPTMLSINMSALIWPGNSMVQRNQMVCVQKDTAGICQKTEKRLISAAPISFKKKRHLKVVTVHSIPFIYHRLKPPGTKCNESDDPLVPKMEVECKHTDPVTGNVTVYCCYGYCVDLLRHLSNRTKSELSSTVFTYDLHLVGDGQIGEEVEKNETRQWTGIMGEILSGMADLAVAPVSITPERAARVEFSKPFKYLGITILVKRERPKSNLGSFLQPFETTLWVLVALSVHAVAWVLYLLDRFSPFGQYRTSANTKKIYPKRKNKCIDTYPQSTENLCTRDTNTLESQRSDSRSPAADEAKTCLIPVASTSSSSPSETNEEGLSLSLALYFAWGVLLNSGIGEGTPRSFSARVLGMVWAGFAMIIVASYTANLAAFLVLDRPESSISGIDDMRLRNSQKDFTFATVRGSPVEQYFMRQMEYSTLYRTMESNNYDSIDEAIQAVRKGTLKAFIWDSARLNYEAAMDCDLITAGEVFGRMSYGLVMKKDSPWLHELSQAVLNFHERGYMETLDSRWIHVRGDNCERTETSPATLGLTNMAGVFIMVAAGILTGLPISMAEIACRKRRRMEERQSVVATAAIRQWRENIHIRRLQQTNKLKGVVNSG</sequence>
<dbReference type="PRINTS" id="PR00177">
    <property type="entry name" value="NMDARECEPTOR"/>
</dbReference>
<feature type="disulfide bond" evidence="18">
    <location>
        <begin position="697"/>
        <end position="753"/>
    </location>
</feature>
<evidence type="ECO:0000256" key="19">
    <source>
        <dbReference type="SAM" id="Phobius"/>
    </source>
</evidence>
<name>A0A504YDB3_FASGI</name>
<feature type="binding site" evidence="16">
    <location>
        <position position="685"/>
    </location>
    <ligand>
        <name>L-glutamate</name>
        <dbReference type="ChEBI" id="CHEBI:29985"/>
    </ligand>
</feature>
<dbReference type="GO" id="GO:0038023">
    <property type="term" value="F:signaling receptor activity"/>
    <property type="evidence" value="ECO:0007669"/>
    <property type="project" value="InterPro"/>
</dbReference>
<dbReference type="InterPro" id="IPR001508">
    <property type="entry name" value="Iono_Glu_rcpt_met"/>
</dbReference>
<dbReference type="GO" id="GO:0015276">
    <property type="term" value="F:ligand-gated monoatomic ion channel activity"/>
    <property type="evidence" value="ECO:0007669"/>
    <property type="project" value="InterPro"/>
</dbReference>
<keyword evidence="18" id="KW-1015">Disulfide bond</keyword>
<dbReference type="InterPro" id="IPR001828">
    <property type="entry name" value="ANF_lig-bd_rcpt"/>
</dbReference>
<feature type="binding site" evidence="16">
    <location>
        <position position="407"/>
    </location>
    <ligand>
        <name>L-glutamate</name>
        <dbReference type="ChEBI" id="CHEBI:29985"/>
    </ligand>
</feature>
<evidence type="ECO:0000256" key="18">
    <source>
        <dbReference type="PIRSR" id="PIRSR601508-3"/>
    </source>
</evidence>
<feature type="domain" description="Ionotropic glutamate receptor C-terminal" evidence="20">
    <location>
        <begin position="329"/>
        <end position="748"/>
    </location>
</feature>
<feature type="transmembrane region" description="Helical" evidence="19">
    <location>
        <begin position="453"/>
        <end position="471"/>
    </location>
</feature>
<comment type="subcellular location">
    <subcellularLocation>
        <location evidence="1">Cell membrane</location>
        <topology evidence="1">Multi-pass membrane protein</topology>
    </subcellularLocation>
    <subcellularLocation>
        <location evidence="15">Postsynaptic cell membrane</location>
    </subcellularLocation>
</comment>
<keyword evidence="12" id="KW-0628">Postsynaptic cell membrane</keyword>
<keyword evidence="23" id="KW-1185">Reference proteome</keyword>
<keyword evidence="9 19" id="KW-0472">Membrane</keyword>
<evidence type="ECO:0000256" key="4">
    <source>
        <dbReference type="ARBA" id="ARBA00022692"/>
    </source>
</evidence>
<evidence type="ECO:0000256" key="17">
    <source>
        <dbReference type="PIRSR" id="PIRSR601508-2"/>
    </source>
</evidence>
<evidence type="ECO:0000259" key="21">
    <source>
        <dbReference type="SMART" id="SM00918"/>
    </source>
</evidence>
<evidence type="ECO:0000256" key="16">
    <source>
        <dbReference type="PIRSR" id="PIRSR601508-1"/>
    </source>
</evidence>
<dbReference type="InterPro" id="IPR001320">
    <property type="entry name" value="Iontro_rcpt_C"/>
</dbReference>
<evidence type="ECO:0000313" key="23">
    <source>
        <dbReference type="Proteomes" id="UP000316759"/>
    </source>
</evidence>
<feature type="binding site" evidence="16">
    <location>
        <position position="409"/>
    </location>
    <ligand>
        <name>L-glutamate</name>
        <dbReference type="ChEBI" id="CHEBI:29985"/>
    </ligand>
</feature>
<proteinExistence type="predicted"/>
<evidence type="ECO:0000256" key="15">
    <source>
        <dbReference type="ARBA" id="ARBA00034100"/>
    </source>
</evidence>
<comment type="caution">
    <text evidence="22">The sequence shown here is derived from an EMBL/GenBank/DDBJ whole genome shotgun (WGS) entry which is preliminary data.</text>
</comment>
<keyword evidence="13" id="KW-1071">Ligand-gated ion channel</keyword>
<reference evidence="22 23" key="1">
    <citation type="submission" date="2019-04" db="EMBL/GenBank/DDBJ databases">
        <title>Annotation for the trematode Fasciola gigantica.</title>
        <authorList>
            <person name="Choi Y.-J."/>
        </authorList>
    </citation>
    <scope>NUCLEOTIDE SEQUENCE [LARGE SCALE GENOMIC DNA]</scope>
    <source>
        <strain evidence="22">Uganda_cow_1</strain>
    </source>
</reference>
<dbReference type="Gene3D" id="3.40.190.10">
    <property type="entry name" value="Periplasmic binding protein-like II"/>
    <property type="match status" value="2"/>
</dbReference>
<dbReference type="Pfam" id="PF10613">
    <property type="entry name" value="Lig_chan-Glu_bd"/>
    <property type="match status" value="1"/>
</dbReference>
<keyword evidence="11" id="KW-0325">Glycoprotein</keyword>
<keyword evidence="14" id="KW-0407">Ion channel</keyword>
<evidence type="ECO:0000256" key="12">
    <source>
        <dbReference type="ARBA" id="ARBA00023257"/>
    </source>
</evidence>
<dbReference type="InterPro" id="IPR015683">
    <property type="entry name" value="Ionotropic_Glu_rcpt"/>
</dbReference>
<dbReference type="SUPFAM" id="SSF53850">
    <property type="entry name" value="Periplasmic binding protein-like II"/>
    <property type="match status" value="1"/>
</dbReference>
<keyword evidence="4 19" id="KW-0812">Transmembrane</keyword>
<dbReference type="Pfam" id="PF00060">
    <property type="entry name" value="Lig_chan"/>
    <property type="match status" value="1"/>
</dbReference>
<dbReference type="PANTHER" id="PTHR18966">
    <property type="entry name" value="IONOTROPIC GLUTAMATE RECEPTOR"/>
    <property type="match status" value="1"/>
</dbReference>
<keyword evidence="6" id="KW-0770">Synapse</keyword>
<dbReference type="Gene3D" id="3.40.50.2300">
    <property type="match status" value="1"/>
</dbReference>
<evidence type="ECO:0000256" key="1">
    <source>
        <dbReference type="ARBA" id="ARBA00004651"/>
    </source>
</evidence>
<dbReference type="Gene3D" id="1.10.287.70">
    <property type="match status" value="1"/>
</dbReference>
<dbReference type="SMART" id="SM00079">
    <property type="entry name" value="PBPe"/>
    <property type="match status" value="1"/>
</dbReference>
<keyword evidence="8" id="KW-0406">Ion transport</keyword>
<feature type="domain" description="Ionotropic glutamate receptor L-glutamate and glycine-binding" evidence="21">
    <location>
        <begin position="331"/>
        <end position="398"/>
    </location>
</feature>
<evidence type="ECO:0000256" key="7">
    <source>
        <dbReference type="ARBA" id="ARBA00023054"/>
    </source>
</evidence>
<keyword evidence="2" id="KW-0813">Transport</keyword>
<evidence type="ECO:0000256" key="5">
    <source>
        <dbReference type="ARBA" id="ARBA00022989"/>
    </source>
</evidence>
<feature type="site" description="Crucial to convey clamshell closure to channel opening" evidence="17">
    <location>
        <position position="617"/>
    </location>
</feature>
<dbReference type="SMART" id="SM00918">
    <property type="entry name" value="Lig_chan-Glu_bd"/>
    <property type="match status" value="1"/>
</dbReference>
<evidence type="ECO:0000256" key="6">
    <source>
        <dbReference type="ARBA" id="ARBA00023018"/>
    </source>
</evidence>
<feature type="transmembrane region" description="Helical" evidence="19">
    <location>
        <begin position="768"/>
        <end position="792"/>
    </location>
</feature>
<keyword evidence="3" id="KW-1003">Cell membrane</keyword>
<feature type="binding site" evidence="16">
    <location>
        <position position="414"/>
    </location>
    <ligand>
        <name>L-glutamate</name>
        <dbReference type="ChEBI" id="CHEBI:29985"/>
    </ligand>
</feature>
<protein>
    <submittedName>
        <fullName evidence="22">Glutamate [NMDA] receptor subunit 1</fullName>
    </submittedName>
</protein>
<dbReference type="STRING" id="46835.A0A504YDB3"/>
<evidence type="ECO:0000256" key="3">
    <source>
        <dbReference type="ARBA" id="ARBA00022475"/>
    </source>
</evidence>
<keyword evidence="10 22" id="KW-0675">Receptor</keyword>
<accession>A0A504YDB3</accession>
<dbReference type="GO" id="GO:0043226">
    <property type="term" value="C:organelle"/>
    <property type="evidence" value="ECO:0007669"/>
    <property type="project" value="UniProtKB-ARBA"/>
</dbReference>
<keyword evidence="5 19" id="KW-1133">Transmembrane helix</keyword>
<keyword evidence="7" id="KW-0175">Coiled coil</keyword>
<evidence type="ECO:0000256" key="8">
    <source>
        <dbReference type="ARBA" id="ARBA00023065"/>
    </source>
</evidence>
<evidence type="ECO:0000256" key="13">
    <source>
        <dbReference type="ARBA" id="ARBA00023286"/>
    </source>
</evidence>
<evidence type="ECO:0000256" key="9">
    <source>
        <dbReference type="ARBA" id="ARBA00023136"/>
    </source>
</evidence>
<dbReference type="SUPFAM" id="SSF53822">
    <property type="entry name" value="Periplasmic binding protein-like I"/>
    <property type="match status" value="1"/>
</dbReference>
<dbReference type="EMBL" id="SUNJ01014256">
    <property type="protein sequence ID" value="TPP56628.1"/>
    <property type="molecule type" value="Genomic_DNA"/>
</dbReference>
<evidence type="ECO:0000313" key="22">
    <source>
        <dbReference type="EMBL" id="TPP56628.1"/>
    </source>
</evidence>
<evidence type="ECO:0000259" key="20">
    <source>
        <dbReference type="SMART" id="SM00079"/>
    </source>
</evidence>
<feature type="non-terminal residue" evidence="22">
    <location>
        <position position="1"/>
    </location>
</feature>
<dbReference type="InterPro" id="IPR028082">
    <property type="entry name" value="Peripla_BP_I"/>
</dbReference>
<evidence type="ECO:0000256" key="10">
    <source>
        <dbReference type="ARBA" id="ARBA00023170"/>
    </source>
</evidence>
<dbReference type="FunFam" id="3.40.190.10:FF:000078">
    <property type="entry name" value="glutamate receptor ionotropic, NMDA 3B"/>
    <property type="match status" value="1"/>
</dbReference>
<dbReference type="Pfam" id="PF01094">
    <property type="entry name" value="ANF_receptor"/>
    <property type="match status" value="1"/>
</dbReference>
<feature type="transmembrane region" description="Helical" evidence="19">
    <location>
        <begin position="588"/>
        <end position="610"/>
    </location>
</feature>
<evidence type="ECO:0000256" key="11">
    <source>
        <dbReference type="ARBA" id="ARBA00023180"/>
    </source>
</evidence>
<dbReference type="GO" id="GO:0045211">
    <property type="term" value="C:postsynaptic membrane"/>
    <property type="evidence" value="ECO:0007669"/>
    <property type="project" value="UniProtKB-SubCell"/>
</dbReference>
<dbReference type="SUPFAM" id="SSF81324">
    <property type="entry name" value="Voltage-gated potassium channels"/>
    <property type="match status" value="1"/>
</dbReference>